<evidence type="ECO:0000256" key="2">
    <source>
        <dbReference type="SAM" id="SignalP"/>
    </source>
</evidence>
<dbReference type="InterPro" id="IPR059083">
    <property type="entry name" value="At5g19230_dom"/>
</dbReference>
<evidence type="ECO:0000256" key="1">
    <source>
        <dbReference type="SAM" id="Phobius"/>
    </source>
</evidence>
<keyword evidence="1" id="KW-0472">Membrane</keyword>
<proteinExistence type="evidence at transcript level"/>
<keyword evidence="2" id="KW-0732">Signal</keyword>
<accession>A9PE10</accession>
<keyword evidence="1" id="KW-1133">Transmembrane helix</keyword>
<feature type="chain" id="PRO_5002741674" description="Uncharacterized GPI-anchored protein At5g19230-like domain-containing protein" evidence="2">
    <location>
        <begin position="27"/>
        <end position="192"/>
    </location>
</feature>
<dbReference type="ExpressionAtlas" id="A9PE10">
    <property type="expression patterns" value="baseline and differential"/>
</dbReference>
<evidence type="ECO:0000313" key="4">
    <source>
        <dbReference type="EMBL" id="ABK94613.1"/>
    </source>
</evidence>
<dbReference type="PANTHER" id="PTHR33976">
    <property type="entry name" value="OS07G0645000 PROTEIN"/>
    <property type="match status" value="1"/>
</dbReference>
<reference evidence="4" key="1">
    <citation type="journal article" date="2008" name="BMC Genomics">
        <title>Analysis of 4,664 high-quality sequence-finished poplar full-length cDNA clones and their utility for the discovery of genes responding to insect feeding.</title>
        <authorList>
            <person name="Ralph S.G."/>
            <person name="Chun H.J."/>
            <person name="Cooper D."/>
            <person name="Kirkpatrick R."/>
            <person name="Kolosova N."/>
            <person name="Gunter L."/>
            <person name="Tuskan G.A."/>
            <person name="Douglas C.J."/>
            <person name="Holt R.A."/>
            <person name="Jones S.J."/>
            <person name="Marra M.A."/>
            <person name="Bohlmann J."/>
        </authorList>
    </citation>
    <scope>NUCLEOTIDE SEQUENCE</scope>
    <source>
        <tissue evidence="4">Phloem and cambium</tissue>
    </source>
</reference>
<dbReference type="Pfam" id="PF25884">
    <property type="entry name" value="At5g19230"/>
    <property type="match status" value="1"/>
</dbReference>
<dbReference type="PANTHER" id="PTHR33976:SF2">
    <property type="entry name" value="GLYCOPROTEIN MEMBRANE GPI-ANCHORED"/>
    <property type="match status" value="1"/>
</dbReference>
<feature type="transmembrane region" description="Helical" evidence="1">
    <location>
        <begin position="173"/>
        <end position="191"/>
    </location>
</feature>
<sequence>MASLKVNICLFVLFHAIFLLSSEVLGYGGDELKLLENINTYRTSYWDIPALTKNKKARCVAKNIAATLEQPCNETTRPFKVILDKYPDQLANCIGTNHTTDGVVLPVCLPEDGLAEVSLLHNYTRTRYVNYIKDSNFTGIGIGSNDYWMVVVLDKKTSTWSSSASANGLVSKLGFGHGVVSLFLGMLFYLVL</sequence>
<keyword evidence="1" id="KW-0812">Transmembrane</keyword>
<feature type="signal peptide" evidence="2">
    <location>
        <begin position="1"/>
        <end position="26"/>
    </location>
</feature>
<dbReference type="InterPro" id="IPR045285">
    <property type="entry name" value="At5g19230-like"/>
</dbReference>
<protein>
    <recommendedName>
        <fullName evidence="3">Uncharacterized GPI-anchored protein At5g19230-like domain-containing protein</fullName>
    </recommendedName>
</protein>
<dbReference type="AlphaFoldDB" id="A9PE10"/>
<feature type="domain" description="Uncharacterized GPI-anchored protein At5g19230-like" evidence="3">
    <location>
        <begin position="33"/>
        <end position="153"/>
    </location>
</feature>
<evidence type="ECO:0000259" key="3">
    <source>
        <dbReference type="Pfam" id="PF25884"/>
    </source>
</evidence>
<dbReference type="EMBL" id="EF146550">
    <property type="protein sequence ID" value="ABK94613.1"/>
    <property type="molecule type" value="mRNA"/>
</dbReference>
<name>A9PE10_POPTR</name>
<organism evidence="4">
    <name type="scientific">Populus trichocarpa</name>
    <name type="common">Western balsam poplar</name>
    <name type="synonym">Populus balsamifera subsp. trichocarpa</name>
    <dbReference type="NCBI Taxonomy" id="3694"/>
    <lineage>
        <taxon>Eukaryota</taxon>
        <taxon>Viridiplantae</taxon>
        <taxon>Streptophyta</taxon>
        <taxon>Embryophyta</taxon>
        <taxon>Tracheophyta</taxon>
        <taxon>Spermatophyta</taxon>
        <taxon>Magnoliopsida</taxon>
        <taxon>eudicotyledons</taxon>
        <taxon>Gunneridae</taxon>
        <taxon>Pentapetalae</taxon>
        <taxon>rosids</taxon>
        <taxon>fabids</taxon>
        <taxon>Malpighiales</taxon>
        <taxon>Salicaceae</taxon>
        <taxon>Saliceae</taxon>
        <taxon>Populus</taxon>
    </lineage>
</organism>